<dbReference type="PROSITE" id="PS50850">
    <property type="entry name" value="MFS"/>
    <property type="match status" value="1"/>
</dbReference>
<evidence type="ECO:0000313" key="10">
    <source>
        <dbReference type="Proteomes" id="UP001168524"/>
    </source>
</evidence>
<evidence type="ECO:0000256" key="6">
    <source>
        <dbReference type="ARBA" id="ARBA00023136"/>
    </source>
</evidence>
<evidence type="ECO:0000259" key="8">
    <source>
        <dbReference type="PROSITE" id="PS50850"/>
    </source>
</evidence>
<feature type="transmembrane region" description="Helical" evidence="7">
    <location>
        <begin position="217"/>
        <end position="238"/>
    </location>
</feature>
<dbReference type="Gene3D" id="1.20.1250.20">
    <property type="entry name" value="MFS general substrate transporter like domains"/>
    <property type="match status" value="2"/>
</dbReference>
<feature type="transmembrane region" description="Helical" evidence="7">
    <location>
        <begin position="168"/>
        <end position="189"/>
    </location>
</feature>
<feature type="transmembrane region" description="Helical" evidence="7">
    <location>
        <begin position="250"/>
        <end position="269"/>
    </location>
</feature>
<evidence type="ECO:0000256" key="3">
    <source>
        <dbReference type="ARBA" id="ARBA00022475"/>
    </source>
</evidence>
<feature type="transmembrane region" description="Helical" evidence="7">
    <location>
        <begin position="368"/>
        <end position="389"/>
    </location>
</feature>
<organism evidence="9 10">
    <name type="scientific">Acinetobacter thutiue</name>
    <dbReference type="NCBI Taxonomy" id="2998078"/>
    <lineage>
        <taxon>Bacteria</taxon>
        <taxon>Pseudomonadati</taxon>
        <taxon>Pseudomonadota</taxon>
        <taxon>Gammaproteobacteria</taxon>
        <taxon>Moraxellales</taxon>
        <taxon>Moraxellaceae</taxon>
        <taxon>Acinetobacter</taxon>
    </lineage>
</organism>
<evidence type="ECO:0000313" key="9">
    <source>
        <dbReference type="EMBL" id="MDN0014210.1"/>
    </source>
</evidence>
<feature type="transmembrane region" description="Helical" evidence="7">
    <location>
        <begin position="12"/>
        <end position="34"/>
    </location>
</feature>
<accession>A0ABT7WNG0</accession>
<dbReference type="PANTHER" id="PTHR43266:SF2">
    <property type="entry name" value="MAJOR FACILITATOR SUPERFAMILY (MFS) PROFILE DOMAIN-CONTAINING PROTEIN"/>
    <property type="match status" value="1"/>
</dbReference>
<feature type="transmembrane region" description="Helical" evidence="7">
    <location>
        <begin position="281"/>
        <end position="300"/>
    </location>
</feature>
<keyword evidence="2" id="KW-0813">Transport</keyword>
<dbReference type="InterPro" id="IPR011701">
    <property type="entry name" value="MFS"/>
</dbReference>
<keyword evidence="4 7" id="KW-0812">Transmembrane</keyword>
<dbReference type="Proteomes" id="UP001168524">
    <property type="component" value="Unassembled WGS sequence"/>
</dbReference>
<dbReference type="EMBL" id="JAUDZE010000002">
    <property type="protein sequence ID" value="MDN0014210.1"/>
    <property type="molecule type" value="Genomic_DNA"/>
</dbReference>
<dbReference type="RefSeq" id="WP_267980430.1">
    <property type="nucleotide sequence ID" value="NZ_JAPQKF010000002.1"/>
</dbReference>
<keyword evidence="3" id="KW-1003">Cell membrane</keyword>
<comment type="subcellular location">
    <subcellularLocation>
        <location evidence="1">Cell membrane</location>
        <topology evidence="1">Multi-pass membrane protein</topology>
    </subcellularLocation>
</comment>
<dbReference type="CDD" id="cd06173">
    <property type="entry name" value="MFS_MefA_like"/>
    <property type="match status" value="1"/>
</dbReference>
<keyword evidence="5 7" id="KW-1133">Transmembrane helix</keyword>
<feature type="transmembrane region" description="Helical" evidence="7">
    <location>
        <begin position="46"/>
        <end position="65"/>
    </location>
</feature>
<evidence type="ECO:0000256" key="7">
    <source>
        <dbReference type="SAM" id="Phobius"/>
    </source>
</evidence>
<feature type="transmembrane region" description="Helical" evidence="7">
    <location>
        <begin position="339"/>
        <end position="362"/>
    </location>
</feature>
<protein>
    <submittedName>
        <fullName evidence="9">MFS transporter</fullName>
    </submittedName>
</protein>
<keyword evidence="10" id="KW-1185">Reference proteome</keyword>
<dbReference type="SUPFAM" id="SSF103473">
    <property type="entry name" value="MFS general substrate transporter"/>
    <property type="match status" value="1"/>
</dbReference>
<feature type="domain" description="Major facilitator superfamily (MFS) profile" evidence="8">
    <location>
        <begin position="9"/>
        <end position="393"/>
    </location>
</feature>
<dbReference type="Pfam" id="PF07690">
    <property type="entry name" value="MFS_1"/>
    <property type="match status" value="1"/>
</dbReference>
<evidence type="ECO:0000256" key="1">
    <source>
        <dbReference type="ARBA" id="ARBA00004651"/>
    </source>
</evidence>
<dbReference type="InterPro" id="IPR036259">
    <property type="entry name" value="MFS_trans_sf"/>
</dbReference>
<comment type="caution">
    <text evidence="9">The sequence shown here is derived from an EMBL/GenBank/DDBJ whole genome shotgun (WGS) entry which is preliminary data.</text>
</comment>
<reference evidence="9" key="1">
    <citation type="submission" date="2023-06" db="EMBL/GenBank/DDBJ databases">
        <title>Two novel species of Acinetobacter isolated from motorbike repairing workshop in Vietnam.</title>
        <authorList>
            <person name="Le N.T.T."/>
        </authorList>
    </citation>
    <scope>NUCLEOTIDE SEQUENCE</scope>
    <source>
        <strain evidence="9">VNH17</strain>
    </source>
</reference>
<keyword evidence="6 7" id="KW-0472">Membrane</keyword>
<feature type="transmembrane region" description="Helical" evidence="7">
    <location>
        <begin position="306"/>
        <end position="327"/>
    </location>
</feature>
<evidence type="ECO:0000256" key="4">
    <source>
        <dbReference type="ARBA" id="ARBA00022692"/>
    </source>
</evidence>
<evidence type="ECO:0000256" key="2">
    <source>
        <dbReference type="ARBA" id="ARBA00022448"/>
    </source>
</evidence>
<dbReference type="PANTHER" id="PTHR43266">
    <property type="entry name" value="MACROLIDE-EFFLUX PROTEIN"/>
    <property type="match status" value="1"/>
</dbReference>
<gene>
    <name evidence="9" type="ORF">QTA56_08165</name>
</gene>
<name>A0ABT7WNG0_9GAMM</name>
<evidence type="ECO:0000256" key="5">
    <source>
        <dbReference type="ARBA" id="ARBA00022989"/>
    </source>
</evidence>
<proteinExistence type="predicted"/>
<sequence length="435" mass="47953">MFTVLKNTTYRHLFLAQVIALIGTGLITIALALLAYDMAGEKAAQVLGIALAIKMIAYIAVAPVASAFAERLPRKKVLVGLDIIRALTALCLPFVTQIWQIYLLIFILQSASAAFTPTFQATIPDVLPDEKDYTNALSLSRLAYDLENIISPMLAGLLLTVISYNNLFLGTVIGFIGSALFVVSAKLPVAKIPEFKGIYSRIKQGAKIYFNTPRLKALLALNLAIASASAVVIVNTVVLVQSTFKLTEHATTWAFGLFGLGSMLLAFILPKVLDKFNDRTVMLTGTTILTIGLFTGYFIHSYAWLLALWFILGVGYSVAQTPTGRLIRKSASSENRTALFAAQFAFSHACWLITYPLVGWLSTTFGTLFTFIPMAIIAVLALIMATLLWSQTDEEAKVHTHDNLPSDHEHLKEHQINGQHVHEYIIDEYHQKWLK</sequence>
<dbReference type="InterPro" id="IPR020846">
    <property type="entry name" value="MFS_dom"/>
</dbReference>